<gene>
    <name evidence="1" type="ORF">WT83_18465</name>
</gene>
<sequence length="94" mass="10542">MAEHRPVRLSEARRLLDAIVSRELRHRVVRIMRTSAIEQGEQVVAASASRPKPVVFNVGRIDLAKCRLPLISDAEAEAMARRETLSHFGQDPDS</sequence>
<accession>A0A105EQU0</accession>
<organism evidence="1 2">
    <name type="scientific">Burkholderia territorii</name>
    <dbReference type="NCBI Taxonomy" id="1503055"/>
    <lineage>
        <taxon>Bacteria</taxon>
        <taxon>Pseudomonadati</taxon>
        <taxon>Pseudomonadota</taxon>
        <taxon>Betaproteobacteria</taxon>
        <taxon>Burkholderiales</taxon>
        <taxon>Burkholderiaceae</taxon>
        <taxon>Burkholderia</taxon>
        <taxon>Burkholderia cepacia complex</taxon>
    </lineage>
</organism>
<name>A0A105EQU0_9BURK</name>
<dbReference type="AlphaFoldDB" id="A0A105EQU0"/>
<dbReference type="Proteomes" id="UP000068016">
    <property type="component" value="Unassembled WGS sequence"/>
</dbReference>
<proteinExistence type="predicted"/>
<dbReference type="EMBL" id="LPLZ01000050">
    <property type="protein sequence ID" value="KWN13802.1"/>
    <property type="molecule type" value="Genomic_DNA"/>
</dbReference>
<evidence type="ECO:0000313" key="2">
    <source>
        <dbReference type="Proteomes" id="UP000068016"/>
    </source>
</evidence>
<evidence type="ECO:0000313" key="1">
    <source>
        <dbReference type="EMBL" id="KWN13802.1"/>
    </source>
</evidence>
<protein>
    <submittedName>
        <fullName evidence="1">Uncharacterized protein</fullName>
    </submittedName>
</protein>
<reference evidence="1 2" key="1">
    <citation type="submission" date="2015-11" db="EMBL/GenBank/DDBJ databases">
        <title>Expanding the genomic diversity of Burkholderia species for the development of highly accurate diagnostics.</title>
        <authorList>
            <person name="Sahl J."/>
            <person name="Keim P."/>
            <person name="Wagner D."/>
        </authorList>
    </citation>
    <scope>NUCLEOTIDE SEQUENCE [LARGE SCALE GENOMIC DNA]</scope>
    <source>
        <strain evidence="1 2">MSMB793WGS</strain>
    </source>
</reference>
<comment type="caution">
    <text evidence="1">The sequence shown here is derived from an EMBL/GenBank/DDBJ whole genome shotgun (WGS) entry which is preliminary data.</text>
</comment>